<protein>
    <submittedName>
        <fullName evidence="2">Uncharacterized protein</fullName>
    </submittedName>
</protein>
<evidence type="ECO:0000313" key="2">
    <source>
        <dbReference type="EMBL" id="GBN30202.1"/>
    </source>
</evidence>
<evidence type="ECO:0000256" key="1">
    <source>
        <dbReference type="SAM" id="MobiDB-lite"/>
    </source>
</evidence>
<sequence>MNANTELLNDALDEVFEETDPEDYNETEIEELETEIEELETENSLRSRSHRDQSRLRDRKIRSRRPDSGEDPGGVHCPVESLTSVGVEFFVSSYYVC</sequence>
<proteinExistence type="predicted"/>
<keyword evidence="3" id="KW-1185">Reference proteome</keyword>
<accession>A0A4Y2MUD5</accession>
<dbReference type="EMBL" id="BGPR01007882">
    <property type="protein sequence ID" value="GBN30202.1"/>
    <property type="molecule type" value="Genomic_DNA"/>
</dbReference>
<organism evidence="2 3">
    <name type="scientific">Araneus ventricosus</name>
    <name type="common">Orbweaver spider</name>
    <name type="synonym">Epeira ventricosa</name>
    <dbReference type="NCBI Taxonomy" id="182803"/>
    <lineage>
        <taxon>Eukaryota</taxon>
        <taxon>Metazoa</taxon>
        <taxon>Ecdysozoa</taxon>
        <taxon>Arthropoda</taxon>
        <taxon>Chelicerata</taxon>
        <taxon>Arachnida</taxon>
        <taxon>Araneae</taxon>
        <taxon>Araneomorphae</taxon>
        <taxon>Entelegynae</taxon>
        <taxon>Araneoidea</taxon>
        <taxon>Araneidae</taxon>
        <taxon>Araneus</taxon>
    </lineage>
</organism>
<name>A0A4Y2MUD5_ARAVE</name>
<comment type="caution">
    <text evidence="2">The sequence shown here is derived from an EMBL/GenBank/DDBJ whole genome shotgun (WGS) entry which is preliminary data.</text>
</comment>
<reference evidence="2 3" key="1">
    <citation type="journal article" date="2019" name="Sci. Rep.">
        <title>Orb-weaving spider Araneus ventricosus genome elucidates the spidroin gene catalogue.</title>
        <authorList>
            <person name="Kono N."/>
            <person name="Nakamura H."/>
            <person name="Ohtoshi R."/>
            <person name="Moran D.A.P."/>
            <person name="Shinohara A."/>
            <person name="Yoshida Y."/>
            <person name="Fujiwara M."/>
            <person name="Mori M."/>
            <person name="Tomita M."/>
            <person name="Arakawa K."/>
        </authorList>
    </citation>
    <scope>NUCLEOTIDE SEQUENCE [LARGE SCALE GENOMIC DNA]</scope>
</reference>
<evidence type="ECO:0000313" key="3">
    <source>
        <dbReference type="Proteomes" id="UP000499080"/>
    </source>
</evidence>
<dbReference type="AlphaFoldDB" id="A0A4Y2MUD5"/>
<feature type="region of interest" description="Disordered" evidence="1">
    <location>
        <begin position="1"/>
        <end position="78"/>
    </location>
</feature>
<dbReference type="Proteomes" id="UP000499080">
    <property type="component" value="Unassembled WGS sequence"/>
</dbReference>
<feature type="compositionally biased region" description="Acidic residues" evidence="1">
    <location>
        <begin position="11"/>
        <end position="41"/>
    </location>
</feature>
<gene>
    <name evidence="2" type="ORF">AVEN_263069_1</name>
</gene>